<dbReference type="AlphaFoldDB" id="A0A382D561"/>
<sequence length="26" mass="2980">MVSLVASLEFDLWRIDPIADSCLSLW</sequence>
<evidence type="ECO:0000313" key="1">
    <source>
        <dbReference type="EMBL" id="SVB33646.1"/>
    </source>
</evidence>
<organism evidence="1">
    <name type="scientific">marine metagenome</name>
    <dbReference type="NCBI Taxonomy" id="408172"/>
    <lineage>
        <taxon>unclassified sequences</taxon>
        <taxon>metagenomes</taxon>
        <taxon>ecological metagenomes</taxon>
    </lineage>
</organism>
<accession>A0A382D561</accession>
<name>A0A382D561_9ZZZZ</name>
<gene>
    <name evidence="1" type="ORF">METZ01_LOCUS186500</name>
</gene>
<protein>
    <submittedName>
        <fullName evidence="1">Uncharacterized protein</fullName>
    </submittedName>
</protein>
<dbReference type="EMBL" id="UINC01037727">
    <property type="protein sequence ID" value="SVB33646.1"/>
    <property type="molecule type" value="Genomic_DNA"/>
</dbReference>
<feature type="non-terminal residue" evidence="1">
    <location>
        <position position="26"/>
    </location>
</feature>
<reference evidence="1" key="1">
    <citation type="submission" date="2018-05" db="EMBL/GenBank/DDBJ databases">
        <authorList>
            <person name="Lanie J.A."/>
            <person name="Ng W.-L."/>
            <person name="Kazmierczak K.M."/>
            <person name="Andrzejewski T.M."/>
            <person name="Davidsen T.M."/>
            <person name="Wayne K.J."/>
            <person name="Tettelin H."/>
            <person name="Glass J.I."/>
            <person name="Rusch D."/>
            <person name="Podicherti R."/>
            <person name="Tsui H.-C.T."/>
            <person name="Winkler M.E."/>
        </authorList>
    </citation>
    <scope>NUCLEOTIDE SEQUENCE</scope>
</reference>
<proteinExistence type="predicted"/>